<dbReference type="Proteomes" id="UP001156389">
    <property type="component" value="Unassembled WGS sequence"/>
</dbReference>
<accession>A0ABT2JUV2</accession>
<comment type="caution">
    <text evidence="2">The sequence shown here is derived from an EMBL/GenBank/DDBJ whole genome shotgun (WGS) entry which is preliminary data.</text>
</comment>
<evidence type="ECO:0000313" key="2">
    <source>
        <dbReference type="EMBL" id="MCT2591130.1"/>
    </source>
</evidence>
<dbReference type="RefSeq" id="WP_260218455.1">
    <property type="nucleotide sequence ID" value="NZ_JAJAGO010000006.1"/>
</dbReference>
<evidence type="ECO:0000256" key="1">
    <source>
        <dbReference type="SAM" id="MobiDB-lite"/>
    </source>
</evidence>
<protein>
    <recommendedName>
        <fullName evidence="4">Zinc ribbon domain-containing protein</fullName>
    </recommendedName>
</protein>
<evidence type="ECO:0000313" key="3">
    <source>
        <dbReference type="Proteomes" id="UP001156389"/>
    </source>
</evidence>
<gene>
    <name evidence="2" type="ORF">LHJ74_14635</name>
</gene>
<feature type="region of interest" description="Disordered" evidence="1">
    <location>
        <begin position="21"/>
        <end position="44"/>
    </location>
</feature>
<proteinExistence type="predicted"/>
<organism evidence="2 3">
    <name type="scientific">Streptomyces gossypii</name>
    <dbReference type="NCBI Taxonomy" id="2883101"/>
    <lineage>
        <taxon>Bacteria</taxon>
        <taxon>Bacillati</taxon>
        <taxon>Actinomycetota</taxon>
        <taxon>Actinomycetes</taxon>
        <taxon>Kitasatosporales</taxon>
        <taxon>Streptomycetaceae</taxon>
        <taxon>Streptomyces</taxon>
    </lineage>
</organism>
<keyword evidence="3" id="KW-1185">Reference proteome</keyword>
<reference evidence="2 3" key="1">
    <citation type="submission" date="2021-10" db="EMBL/GenBank/DDBJ databases">
        <title>Streptomyces gossypii sp. nov., isolated from soil collected from cotton field.</title>
        <authorList>
            <person name="Ge X."/>
            <person name="Chen X."/>
            <person name="Liu W."/>
        </authorList>
    </citation>
    <scope>NUCLEOTIDE SEQUENCE [LARGE SCALE GENOMIC DNA]</scope>
    <source>
        <strain evidence="2 3">N2-109</strain>
    </source>
</reference>
<evidence type="ECO:0008006" key="4">
    <source>
        <dbReference type="Google" id="ProtNLM"/>
    </source>
</evidence>
<sequence length="87" mass="9435">MPYRYECNACNIRGEVSSWRGPARTAQDEHRTQAHAGMQPTAGDRVRHVTPGVLGPATVIVVLLLCVLVETVTGIAPDDVARWIGIL</sequence>
<dbReference type="EMBL" id="JAJAGO010000006">
    <property type="protein sequence ID" value="MCT2591130.1"/>
    <property type="molecule type" value="Genomic_DNA"/>
</dbReference>
<name>A0ABT2JUV2_9ACTN</name>